<protein>
    <submittedName>
        <fullName evidence="2">Uncharacterized protein</fullName>
    </submittedName>
</protein>
<feature type="region of interest" description="Disordered" evidence="1">
    <location>
        <begin position="1"/>
        <end position="70"/>
    </location>
</feature>
<gene>
    <name evidence="2" type="ORF">NDU88_002639</name>
</gene>
<feature type="compositionally biased region" description="Polar residues" evidence="1">
    <location>
        <begin position="54"/>
        <end position="70"/>
    </location>
</feature>
<sequence>MDPGRTLSTPPVTLGASQRTPQQHLSSQPAAEYPGARPRLKSPPSPPVSREDSGPSSGQPQAASLQSAETSARLPVLVVALRAPRGSSGAQPSAPPAPCRPHTWALQLSSLSLSSSRVAAKLGDTRSHHHFSCTISRSLNQLPTRQAGRGVRSAHAARSGTRHLQGTPFPDSLLVSGPPPAHSVVGGPSKTLIFSGF</sequence>
<feature type="compositionally biased region" description="Polar residues" evidence="1">
    <location>
        <begin position="1"/>
        <end position="29"/>
    </location>
</feature>
<reference evidence="2" key="1">
    <citation type="journal article" date="2022" name="bioRxiv">
        <title>Sequencing and chromosome-scale assembly of the giantPleurodeles waltlgenome.</title>
        <authorList>
            <person name="Brown T."/>
            <person name="Elewa A."/>
            <person name="Iarovenko S."/>
            <person name="Subramanian E."/>
            <person name="Araus A.J."/>
            <person name="Petzold A."/>
            <person name="Susuki M."/>
            <person name="Suzuki K.-i.T."/>
            <person name="Hayashi T."/>
            <person name="Toyoda A."/>
            <person name="Oliveira C."/>
            <person name="Osipova E."/>
            <person name="Leigh N.D."/>
            <person name="Simon A."/>
            <person name="Yun M.H."/>
        </authorList>
    </citation>
    <scope>NUCLEOTIDE SEQUENCE</scope>
    <source>
        <strain evidence="2">20211129_DDA</strain>
        <tissue evidence="2">Liver</tissue>
    </source>
</reference>
<accession>A0AAV7M164</accession>
<dbReference type="Proteomes" id="UP001066276">
    <property type="component" value="Chromosome 10"/>
</dbReference>
<proteinExistence type="predicted"/>
<dbReference type="AlphaFoldDB" id="A0AAV7M164"/>
<comment type="caution">
    <text evidence="2">The sequence shown here is derived from an EMBL/GenBank/DDBJ whole genome shotgun (WGS) entry which is preliminary data.</text>
</comment>
<evidence type="ECO:0000313" key="3">
    <source>
        <dbReference type="Proteomes" id="UP001066276"/>
    </source>
</evidence>
<dbReference type="EMBL" id="JANPWB010000014">
    <property type="protein sequence ID" value="KAJ1097521.1"/>
    <property type="molecule type" value="Genomic_DNA"/>
</dbReference>
<name>A0AAV7M164_PLEWA</name>
<keyword evidence="3" id="KW-1185">Reference proteome</keyword>
<evidence type="ECO:0000313" key="2">
    <source>
        <dbReference type="EMBL" id="KAJ1097521.1"/>
    </source>
</evidence>
<organism evidence="2 3">
    <name type="scientific">Pleurodeles waltl</name>
    <name type="common">Iberian ribbed newt</name>
    <dbReference type="NCBI Taxonomy" id="8319"/>
    <lineage>
        <taxon>Eukaryota</taxon>
        <taxon>Metazoa</taxon>
        <taxon>Chordata</taxon>
        <taxon>Craniata</taxon>
        <taxon>Vertebrata</taxon>
        <taxon>Euteleostomi</taxon>
        <taxon>Amphibia</taxon>
        <taxon>Batrachia</taxon>
        <taxon>Caudata</taxon>
        <taxon>Salamandroidea</taxon>
        <taxon>Salamandridae</taxon>
        <taxon>Pleurodelinae</taxon>
        <taxon>Pleurodeles</taxon>
    </lineage>
</organism>
<evidence type="ECO:0000256" key="1">
    <source>
        <dbReference type="SAM" id="MobiDB-lite"/>
    </source>
</evidence>